<dbReference type="SUPFAM" id="SSF52833">
    <property type="entry name" value="Thioredoxin-like"/>
    <property type="match status" value="1"/>
</dbReference>
<dbReference type="PROSITE" id="PS51353">
    <property type="entry name" value="ARSC"/>
    <property type="match status" value="1"/>
</dbReference>
<evidence type="ECO:0000313" key="4">
    <source>
        <dbReference type="Proteomes" id="UP000628448"/>
    </source>
</evidence>
<name>A0A931GTK6_9BACT</name>
<dbReference type="PANTHER" id="PTHR30041">
    <property type="entry name" value="ARSENATE REDUCTASE"/>
    <property type="match status" value="1"/>
</dbReference>
<sequence length="116" mass="13187">MKKIYHLSTCDTTQNILKEVDAVKKGADLQDIKTEKITPAQLDEMKKLAGSYEALFSRRALKYRAMGLHEKELAEKDYRKLILEEYTFLKRPVAIVNDQIFIGNTKAVVAALKSAL</sequence>
<comment type="similarity">
    <text evidence="1 2">Belongs to the ArsC family.</text>
</comment>
<dbReference type="PANTHER" id="PTHR30041:SF8">
    <property type="entry name" value="PROTEIN YFFB"/>
    <property type="match status" value="1"/>
</dbReference>
<dbReference type="Pfam" id="PF03960">
    <property type="entry name" value="ArsC"/>
    <property type="match status" value="1"/>
</dbReference>
<dbReference type="InterPro" id="IPR006660">
    <property type="entry name" value="Arsenate_reductase-like"/>
</dbReference>
<dbReference type="InterPro" id="IPR036249">
    <property type="entry name" value="Thioredoxin-like_sf"/>
</dbReference>
<keyword evidence="4" id="KW-1185">Reference proteome</keyword>
<dbReference type="Gene3D" id="3.40.30.10">
    <property type="entry name" value="Glutaredoxin"/>
    <property type="match status" value="1"/>
</dbReference>
<organism evidence="3 4">
    <name type="scientific">Panacibacter microcysteis</name>
    <dbReference type="NCBI Taxonomy" id="2793269"/>
    <lineage>
        <taxon>Bacteria</taxon>
        <taxon>Pseudomonadati</taxon>
        <taxon>Bacteroidota</taxon>
        <taxon>Chitinophagia</taxon>
        <taxon>Chitinophagales</taxon>
        <taxon>Chitinophagaceae</taxon>
        <taxon>Panacibacter</taxon>
    </lineage>
</organism>
<evidence type="ECO:0000256" key="1">
    <source>
        <dbReference type="ARBA" id="ARBA00007198"/>
    </source>
</evidence>
<dbReference type="RefSeq" id="WP_196989696.1">
    <property type="nucleotide sequence ID" value="NZ_JADWYR010000001.1"/>
</dbReference>
<reference evidence="3" key="1">
    <citation type="submission" date="2020-11" db="EMBL/GenBank/DDBJ databases">
        <title>Bacterial whole genome sequence for Panacibacter sp. DH6.</title>
        <authorList>
            <person name="Le V."/>
            <person name="Ko S."/>
            <person name="Ahn C.-Y."/>
            <person name="Oh H.-M."/>
        </authorList>
    </citation>
    <scope>NUCLEOTIDE SEQUENCE</scope>
    <source>
        <strain evidence="3">DH6</strain>
    </source>
</reference>
<accession>A0A931GTK6</accession>
<comment type="caution">
    <text evidence="3">The sequence shown here is derived from an EMBL/GenBank/DDBJ whole genome shotgun (WGS) entry which is preliminary data.</text>
</comment>
<protein>
    <submittedName>
        <fullName evidence="3">Arsenate reductase</fullName>
    </submittedName>
</protein>
<evidence type="ECO:0000313" key="3">
    <source>
        <dbReference type="EMBL" id="MBG9375656.1"/>
    </source>
</evidence>
<evidence type="ECO:0000256" key="2">
    <source>
        <dbReference type="PROSITE-ProRule" id="PRU01282"/>
    </source>
</evidence>
<proteinExistence type="inferred from homology"/>
<dbReference type="Proteomes" id="UP000628448">
    <property type="component" value="Unassembled WGS sequence"/>
</dbReference>
<dbReference type="AlphaFoldDB" id="A0A931GTK6"/>
<dbReference type="EMBL" id="JADWYR010000001">
    <property type="protein sequence ID" value="MBG9375656.1"/>
    <property type="molecule type" value="Genomic_DNA"/>
</dbReference>
<gene>
    <name evidence="3" type="ORF">I5907_05390</name>
</gene>